<dbReference type="GO" id="GO:0005739">
    <property type="term" value="C:mitochondrion"/>
    <property type="evidence" value="ECO:0007669"/>
    <property type="project" value="TreeGrafter"/>
</dbReference>
<dbReference type="SUPFAM" id="SSF56176">
    <property type="entry name" value="FAD-binding/transporter-associated domain-like"/>
    <property type="match status" value="1"/>
</dbReference>
<dbReference type="GO" id="GO:0071949">
    <property type="term" value="F:FAD binding"/>
    <property type="evidence" value="ECO:0007669"/>
    <property type="project" value="InterPro"/>
</dbReference>
<dbReference type="Pfam" id="PF01565">
    <property type="entry name" value="FAD_binding_4"/>
    <property type="match status" value="1"/>
</dbReference>
<dbReference type="InterPro" id="IPR016167">
    <property type="entry name" value="FAD-bd_PCMH_sub1"/>
</dbReference>
<dbReference type="Gene3D" id="1.10.45.10">
    <property type="entry name" value="Vanillyl-alcohol Oxidase, Chain A, domain 4"/>
    <property type="match status" value="1"/>
</dbReference>
<dbReference type="InParanoid" id="A0A4S2MUP5"/>
<dbReference type="PROSITE" id="PS51387">
    <property type="entry name" value="FAD_PCMH"/>
    <property type="match status" value="1"/>
</dbReference>
<dbReference type="Gene3D" id="3.30.465.10">
    <property type="match status" value="1"/>
</dbReference>
<keyword evidence="7" id="KW-1185">Reference proteome</keyword>
<dbReference type="InterPro" id="IPR004113">
    <property type="entry name" value="FAD-bd_oxidored_4_C"/>
</dbReference>
<protein>
    <submittedName>
        <fullName evidence="6">FAD-linked oxidase-like protein</fullName>
    </submittedName>
</protein>
<evidence type="ECO:0000259" key="5">
    <source>
        <dbReference type="PROSITE" id="PS51387"/>
    </source>
</evidence>
<dbReference type="Gene3D" id="3.30.43.10">
    <property type="entry name" value="Uridine Diphospho-n-acetylenolpyruvylglucosamine Reductase, domain 2"/>
    <property type="match status" value="1"/>
</dbReference>
<dbReference type="InterPro" id="IPR016166">
    <property type="entry name" value="FAD-bd_PCMH"/>
</dbReference>
<dbReference type="OrthoDB" id="5332616at2759"/>
<evidence type="ECO:0000256" key="4">
    <source>
        <dbReference type="ARBA" id="ARBA00023002"/>
    </source>
</evidence>
<dbReference type="InterPro" id="IPR016164">
    <property type="entry name" value="FAD-linked_Oxase-like_C"/>
</dbReference>
<keyword evidence="2" id="KW-0285">Flavoprotein</keyword>
<dbReference type="InterPro" id="IPR016169">
    <property type="entry name" value="FAD-bd_PCMH_sub2"/>
</dbReference>
<dbReference type="SUPFAM" id="SSF55103">
    <property type="entry name" value="FAD-linked oxidases, C-terminal domain"/>
    <property type="match status" value="1"/>
</dbReference>
<dbReference type="InterPro" id="IPR016170">
    <property type="entry name" value="Cytok_DH_C_sf"/>
</dbReference>
<proteinExistence type="predicted"/>
<dbReference type="InterPro" id="IPR006094">
    <property type="entry name" value="Oxid_FAD_bind_N"/>
</dbReference>
<keyword evidence="4" id="KW-0560">Oxidoreductase</keyword>
<sequence length="545" mass="61075">MSQSYILPPFHTAESFDKAIEDFRSILGAEHVEIVDSTKLDDQSYHDPPKTHDPFHIIDQDELVASIIIRPGSTEDVQEIVKAANRHRFPLWPVSIGRNFGYGGAAPRVRGSAVVDLGARMNKILELDNKQAFTLLEPGVTYKMLYEEIQRKGYNLWIDVPDLGGGSVLGNATERGVGYTPYGDHFMMHCGMEIVLPNGELIRTGMGSLPDKNQPTGSSNTWQLFPYGFGPYHDGLFTQSNYGIVTKIGMWLMPDPGGYQSYMITFSKDSDLYQAIEIIRPLRLANILQNVPSIRSATLDIAVAAPRSDFSSTGKPLTEEELDAAIKKVDTGIERWNFYGALYGPEPVRKVMWEAIKGAFGTIEGAKFYLPSDLPEKPGSVFHIRDGTLRGVPSTTELNWTNWMPNGGTLFFSPISPVTGEDAVRQYDIAKRRFTEFGFDYIGTFTVGMRELHHIIIAVYDRKNPEEKRRAFEMYKLLVQDCADAGYGEYRTHLALMDQIAGTYNWNGNSIMQLNQTIKDALDPNGIMAPGKSGVWPKQYRDLKK</sequence>
<dbReference type="GO" id="GO:0004458">
    <property type="term" value="F:D-lactate dehydrogenase (cytochrome) activity"/>
    <property type="evidence" value="ECO:0007669"/>
    <property type="project" value="TreeGrafter"/>
</dbReference>
<dbReference type="InterPro" id="IPR036318">
    <property type="entry name" value="FAD-bd_PCMH-like_sf"/>
</dbReference>
<dbReference type="InterPro" id="IPR016171">
    <property type="entry name" value="Vanillyl_alc_oxidase_C-sub2"/>
</dbReference>
<accession>A0A4S2MUP5</accession>
<dbReference type="Proteomes" id="UP000298138">
    <property type="component" value="Unassembled WGS sequence"/>
</dbReference>
<name>A0A4S2MUP5_9PEZI</name>
<evidence type="ECO:0000313" key="6">
    <source>
        <dbReference type="EMBL" id="TGZ80217.1"/>
    </source>
</evidence>
<dbReference type="STRING" id="341454.A0A4S2MUP5"/>
<gene>
    <name evidence="6" type="ORF">EX30DRAFT_355447</name>
</gene>
<dbReference type="PANTHER" id="PTHR11748:SF114">
    <property type="entry name" value="ARYL-ALCOHOL OXIDASE VANILLYL-ALCOHOL OXIDASE (AFU_ORTHOLOGUE AFUA_3G09500)-RELATED"/>
    <property type="match status" value="1"/>
</dbReference>
<evidence type="ECO:0000256" key="1">
    <source>
        <dbReference type="ARBA" id="ARBA00001974"/>
    </source>
</evidence>
<evidence type="ECO:0000313" key="7">
    <source>
        <dbReference type="Proteomes" id="UP000298138"/>
    </source>
</evidence>
<dbReference type="GO" id="GO:1903457">
    <property type="term" value="P:lactate catabolic process"/>
    <property type="evidence" value="ECO:0007669"/>
    <property type="project" value="TreeGrafter"/>
</dbReference>
<dbReference type="EMBL" id="ML220126">
    <property type="protein sequence ID" value="TGZ80217.1"/>
    <property type="molecule type" value="Genomic_DNA"/>
</dbReference>
<dbReference type="Pfam" id="PF02913">
    <property type="entry name" value="FAD-oxidase_C"/>
    <property type="match status" value="1"/>
</dbReference>
<feature type="domain" description="FAD-binding PCMH-type" evidence="5">
    <location>
        <begin position="60"/>
        <end position="255"/>
    </location>
</feature>
<dbReference type="AlphaFoldDB" id="A0A4S2MUP5"/>
<dbReference type="PANTHER" id="PTHR11748">
    <property type="entry name" value="D-LACTATE DEHYDROGENASE"/>
    <property type="match status" value="1"/>
</dbReference>
<keyword evidence="3" id="KW-0274">FAD</keyword>
<organism evidence="6 7">
    <name type="scientific">Ascodesmis nigricans</name>
    <dbReference type="NCBI Taxonomy" id="341454"/>
    <lineage>
        <taxon>Eukaryota</taxon>
        <taxon>Fungi</taxon>
        <taxon>Dikarya</taxon>
        <taxon>Ascomycota</taxon>
        <taxon>Pezizomycotina</taxon>
        <taxon>Pezizomycetes</taxon>
        <taxon>Pezizales</taxon>
        <taxon>Ascodesmidaceae</taxon>
        <taxon>Ascodesmis</taxon>
    </lineage>
</organism>
<evidence type="ECO:0000256" key="3">
    <source>
        <dbReference type="ARBA" id="ARBA00022827"/>
    </source>
</evidence>
<dbReference type="Gene3D" id="3.40.462.10">
    <property type="entry name" value="FAD-linked oxidases, C-terminal domain"/>
    <property type="match status" value="1"/>
</dbReference>
<comment type="cofactor">
    <cofactor evidence="1">
        <name>FAD</name>
        <dbReference type="ChEBI" id="CHEBI:57692"/>
    </cofactor>
</comment>
<evidence type="ECO:0000256" key="2">
    <source>
        <dbReference type="ARBA" id="ARBA00022630"/>
    </source>
</evidence>
<reference evidence="6 7" key="1">
    <citation type="submission" date="2019-04" db="EMBL/GenBank/DDBJ databases">
        <title>Comparative genomics and transcriptomics to analyze fruiting body development in filamentous ascomycetes.</title>
        <authorList>
            <consortium name="DOE Joint Genome Institute"/>
            <person name="Lutkenhaus R."/>
            <person name="Traeger S."/>
            <person name="Breuer J."/>
            <person name="Kuo A."/>
            <person name="Lipzen A."/>
            <person name="Pangilinan J."/>
            <person name="Dilworth D."/>
            <person name="Sandor L."/>
            <person name="Poggeler S."/>
            <person name="Barry K."/>
            <person name="Grigoriev I.V."/>
            <person name="Nowrousian M."/>
        </authorList>
    </citation>
    <scope>NUCLEOTIDE SEQUENCE [LARGE SCALE GENOMIC DNA]</scope>
    <source>
        <strain evidence="6 7">CBS 389.68</strain>
    </source>
</reference>
<dbReference type="GO" id="GO:0008720">
    <property type="term" value="F:D-lactate dehydrogenase (NAD+) activity"/>
    <property type="evidence" value="ECO:0007669"/>
    <property type="project" value="TreeGrafter"/>
</dbReference>